<reference evidence="4" key="1">
    <citation type="submission" date="2009-10" db="EMBL/GenBank/DDBJ databases">
        <title>Diversity of trophic interactions inside an arsenic-rich microbial ecosystem.</title>
        <authorList>
            <person name="Bertin P.N."/>
            <person name="Heinrich-Salmeron A."/>
            <person name="Pelletier E."/>
            <person name="Goulhen-Chollet F."/>
            <person name="Arsene-Ploetze F."/>
            <person name="Gallien S."/>
            <person name="Calteau A."/>
            <person name="Vallenet D."/>
            <person name="Casiot C."/>
            <person name="Chane-Woon-Ming B."/>
            <person name="Giloteaux L."/>
            <person name="Barakat M."/>
            <person name="Bonnefoy V."/>
            <person name="Bruneel O."/>
            <person name="Chandler M."/>
            <person name="Cleiss J."/>
            <person name="Duran R."/>
            <person name="Elbaz-Poulichet F."/>
            <person name="Fonknechten N."/>
            <person name="Lauga B."/>
            <person name="Mornico D."/>
            <person name="Ortet P."/>
            <person name="Schaeffer C."/>
            <person name="Siguier P."/>
            <person name="Alexander Thil Smith A."/>
            <person name="Van Dorsselaer A."/>
            <person name="Weissenbach J."/>
            <person name="Medigue C."/>
            <person name="Le Paslier D."/>
        </authorList>
    </citation>
    <scope>NUCLEOTIDE SEQUENCE</scope>
</reference>
<dbReference type="Pfam" id="PF22725">
    <property type="entry name" value="GFO_IDH_MocA_C3"/>
    <property type="match status" value="1"/>
</dbReference>
<dbReference type="Pfam" id="PF01408">
    <property type="entry name" value="GFO_IDH_MocA"/>
    <property type="match status" value="1"/>
</dbReference>
<evidence type="ECO:0000313" key="4">
    <source>
        <dbReference type="EMBL" id="CBI02552.1"/>
    </source>
</evidence>
<dbReference type="Gene3D" id="3.30.360.10">
    <property type="entry name" value="Dihydrodipicolinate Reductase, domain 2"/>
    <property type="match status" value="1"/>
</dbReference>
<sequence length="342" mass="37108">MNSDRLQIAVIGGGLIGRRRASCAASHKNSHLAFVVDADTSVADALALEYGVRTSLEWRDAIADPNIDIVVVATPNGYLAEIAIAALGAGKHVLVEKPMGRNIVEATAMAEAARKSGKILKIGFNHRYHPALASARERFCAGEIGELINLRARYGHGGRPGYEREWRGNAELAGGGELTDQGVHVADLIHWFAGLPNEAFAYTQTAIWPIAPLEDNAFALFRFENGAVASFHTSWTQWKNMFSFEVFGTKGSLSIEGLGKSYGIERLISAKRRLEGGVPEIAEESFEGDDLSWQYEWNDFMNAVQTGEPYWGSPADGLAAMRMLAALYGSVEQGRPVPISGL</sequence>
<evidence type="ECO:0000256" key="1">
    <source>
        <dbReference type="ARBA" id="ARBA00023002"/>
    </source>
</evidence>
<comment type="caution">
    <text evidence="4">The sequence shown here is derived from an EMBL/GenBank/DDBJ whole genome shotgun (WGS) entry which is preliminary data.</text>
</comment>
<name>E6Q5T1_9ZZZZ</name>
<evidence type="ECO:0000259" key="2">
    <source>
        <dbReference type="Pfam" id="PF01408"/>
    </source>
</evidence>
<dbReference type="PANTHER" id="PTHR43818">
    <property type="entry name" value="BCDNA.GH03377"/>
    <property type="match status" value="1"/>
</dbReference>
<dbReference type="PANTHER" id="PTHR43818:SF11">
    <property type="entry name" value="BCDNA.GH03377"/>
    <property type="match status" value="1"/>
</dbReference>
<dbReference type="AlphaFoldDB" id="E6Q5T1"/>
<protein>
    <submittedName>
        <fullName evidence="4">Putative dehydrogenase</fullName>
    </submittedName>
</protein>
<keyword evidence="1" id="KW-0560">Oxidoreductase</keyword>
<dbReference type="EMBL" id="CABO01000039">
    <property type="protein sequence ID" value="CBI02552.1"/>
    <property type="molecule type" value="Genomic_DNA"/>
</dbReference>
<feature type="domain" description="Gfo/Idh/MocA-like oxidoreductase N-terminal" evidence="2">
    <location>
        <begin position="7"/>
        <end position="124"/>
    </location>
</feature>
<gene>
    <name evidence="4" type="ORF">CARN4_2400</name>
</gene>
<feature type="domain" description="GFO/IDH/MocA-like oxidoreductase" evidence="3">
    <location>
        <begin position="134"/>
        <end position="253"/>
    </location>
</feature>
<dbReference type="Gene3D" id="3.40.50.720">
    <property type="entry name" value="NAD(P)-binding Rossmann-like Domain"/>
    <property type="match status" value="1"/>
</dbReference>
<organism evidence="4">
    <name type="scientific">mine drainage metagenome</name>
    <dbReference type="NCBI Taxonomy" id="410659"/>
    <lineage>
        <taxon>unclassified sequences</taxon>
        <taxon>metagenomes</taxon>
        <taxon>ecological metagenomes</taxon>
    </lineage>
</organism>
<dbReference type="SUPFAM" id="SSF55347">
    <property type="entry name" value="Glyceraldehyde-3-phosphate dehydrogenase-like, C-terminal domain"/>
    <property type="match status" value="1"/>
</dbReference>
<dbReference type="InterPro" id="IPR050463">
    <property type="entry name" value="Gfo/Idh/MocA_oxidrdct_glycsds"/>
</dbReference>
<dbReference type="InterPro" id="IPR036291">
    <property type="entry name" value="NAD(P)-bd_dom_sf"/>
</dbReference>
<dbReference type="SUPFAM" id="SSF51735">
    <property type="entry name" value="NAD(P)-binding Rossmann-fold domains"/>
    <property type="match status" value="1"/>
</dbReference>
<dbReference type="InterPro" id="IPR055170">
    <property type="entry name" value="GFO_IDH_MocA-like_dom"/>
</dbReference>
<proteinExistence type="predicted"/>
<dbReference type="GO" id="GO:0016491">
    <property type="term" value="F:oxidoreductase activity"/>
    <property type="evidence" value="ECO:0007669"/>
    <property type="project" value="UniProtKB-KW"/>
</dbReference>
<dbReference type="GO" id="GO:0000166">
    <property type="term" value="F:nucleotide binding"/>
    <property type="evidence" value="ECO:0007669"/>
    <property type="project" value="InterPro"/>
</dbReference>
<evidence type="ECO:0000259" key="3">
    <source>
        <dbReference type="Pfam" id="PF22725"/>
    </source>
</evidence>
<accession>E6Q5T1</accession>
<dbReference type="InterPro" id="IPR000683">
    <property type="entry name" value="Gfo/Idh/MocA-like_OxRdtase_N"/>
</dbReference>